<feature type="transmembrane region" description="Helical" evidence="1">
    <location>
        <begin position="169"/>
        <end position="189"/>
    </location>
</feature>
<evidence type="ECO:0000313" key="3">
    <source>
        <dbReference type="EMBL" id="RPF46947.1"/>
    </source>
</evidence>
<keyword evidence="1" id="KW-0472">Membrane</keyword>
<proteinExistence type="predicted"/>
<feature type="transmembrane region" description="Helical" evidence="1">
    <location>
        <begin position="100"/>
        <end position="119"/>
    </location>
</feature>
<evidence type="ECO:0000313" key="4">
    <source>
        <dbReference type="Proteomes" id="UP000282654"/>
    </source>
</evidence>
<reference evidence="3 4" key="1">
    <citation type="submission" date="2018-11" db="EMBL/GenBank/DDBJ databases">
        <title>Genomic Encyclopedia of Type Strains, Phase IV (KMG-IV): sequencing the most valuable type-strain genomes for metagenomic binning, comparative biology and taxonomic classification.</title>
        <authorList>
            <person name="Goeker M."/>
        </authorList>
    </citation>
    <scope>NUCLEOTIDE SEQUENCE [LARGE SCALE GENOMIC DNA]</scope>
    <source>
        <strain evidence="3 4">DSM 102936</strain>
    </source>
</reference>
<gene>
    <name evidence="3" type="ORF">EDD75_1209</name>
</gene>
<keyword evidence="1" id="KW-0812">Transmembrane</keyword>
<organism evidence="3 4">
    <name type="scientific">Thermodesulfitimonas autotrophica</name>
    <dbReference type="NCBI Taxonomy" id="1894989"/>
    <lineage>
        <taxon>Bacteria</taxon>
        <taxon>Bacillati</taxon>
        <taxon>Bacillota</taxon>
        <taxon>Clostridia</taxon>
        <taxon>Thermoanaerobacterales</taxon>
        <taxon>Thermoanaerobacteraceae</taxon>
        <taxon>Thermodesulfitimonas</taxon>
    </lineage>
</organism>
<evidence type="ECO:0000256" key="1">
    <source>
        <dbReference type="SAM" id="Phobius"/>
    </source>
</evidence>
<keyword evidence="4" id="KW-1185">Reference proteome</keyword>
<dbReference type="SMART" id="SM00014">
    <property type="entry name" value="acidPPc"/>
    <property type="match status" value="1"/>
</dbReference>
<feature type="transmembrane region" description="Helical" evidence="1">
    <location>
        <begin position="139"/>
        <end position="157"/>
    </location>
</feature>
<accession>A0A3N5AQ18</accession>
<sequence>MKNAVRGKKGSVPYRDPVGLATIIFILSLYFLCYLAGERLQELASFDQKATAWVKALIPPSAAPAMFFFSLIGSAVPVSLFTAGIAFFCHRRKRNREATVVVTAVLGAFLLEELFKTIFRRPRPYLASFTGAHGYSFPSGHATVAAAMAVVLAWLWYRHARNRPSRWLGPVTGLFLSFFIGVSRVYLGAHYPSDVLAGFILGTAWGVMVAAFLLPPAAKE</sequence>
<evidence type="ECO:0000259" key="2">
    <source>
        <dbReference type="SMART" id="SM00014"/>
    </source>
</evidence>
<dbReference type="PANTHER" id="PTHR14969:SF13">
    <property type="entry name" value="AT30094P"/>
    <property type="match status" value="1"/>
</dbReference>
<comment type="caution">
    <text evidence="3">The sequence shown here is derived from an EMBL/GenBank/DDBJ whole genome shotgun (WGS) entry which is preliminary data.</text>
</comment>
<dbReference type="PANTHER" id="PTHR14969">
    <property type="entry name" value="SPHINGOSINE-1-PHOSPHATE PHOSPHOHYDROLASE"/>
    <property type="match status" value="1"/>
</dbReference>
<dbReference type="SUPFAM" id="SSF48317">
    <property type="entry name" value="Acid phosphatase/Vanadium-dependent haloperoxidase"/>
    <property type="match status" value="1"/>
</dbReference>
<dbReference type="InterPro" id="IPR000326">
    <property type="entry name" value="PAP2/HPO"/>
</dbReference>
<feature type="domain" description="Phosphatidic acid phosphatase type 2/haloperoxidase" evidence="2">
    <location>
        <begin position="95"/>
        <end position="210"/>
    </location>
</feature>
<dbReference type="InterPro" id="IPR036938">
    <property type="entry name" value="PAP2/HPO_sf"/>
</dbReference>
<protein>
    <submittedName>
        <fullName evidence="3">Undecaprenyl-diphosphatase</fullName>
    </submittedName>
</protein>
<keyword evidence="1" id="KW-1133">Transmembrane helix</keyword>
<name>A0A3N5AQ18_9THEO</name>
<dbReference type="Proteomes" id="UP000282654">
    <property type="component" value="Unassembled WGS sequence"/>
</dbReference>
<dbReference type="RefSeq" id="WP_170157743.1">
    <property type="nucleotide sequence ID" value="NZ_RKRE01000002.1"/>
</dbReference>
<feature type="transmembrane region" description="Helical" evidence="1">
    <location>
        <begin position="65"/>
        <end position="88"/>
    </location>
</feature>
<feature type="transmembrane region" description="Helical" evidence="1">
    <location>
        <begin position="20"/>
        <end position="37"/>
    </location>
</feature>
<feature type="transmembrane region" description="Helical" evidence="1">
    <location>
        <begin position="195"/>
        <end position="214"/>
    </location>
</feature>
<dbReference type="Gene3D" id="1.20.144.10">
    <property type="entry name" value="Phosphatidic acid phosphatase type 2/haloperoxidase"/>
    <property type="match status" value="2"/>
</dbReference>
<dbReference type="AlphaFoldDB" id="A0A3N5AQ18"/>
<dbReference type="CDD" id="cd03392">
    <property type="entry name" value="PAP2_like_2"/>
    <property type="match status" value="1"/>
</dbReference>
<dbReference type="Pfam" id="PF01569">
    <property type="entry name" value="PAP2"/>
    <property type="match status" value="1"/>
</dbReference>
<dbReference type="EMBL" id="RKRE01000002">
    <property type="protein sequence ID" value="RPF46947.1"/>
    <property type="molecule type" value="Genomic_DNA"/>
</dbReference>